<proteinExistence type="predicted"/>
<dbReference type="GO" id="GO:0003677">
    <property type="term" value="F:DNA binding"/>
    <property type="evidence" value="ECO:0007669"/>
    <property type="project" value="InterPro"/>
</dbReference>
<dbReference type="AlphaFoldDB" id="A0A2S9YH62"/>
<protein>
    <submittedName>
        <fullName evidence="3">Transposase IS200 like protein</fullName>
    </submittedName>
</protein>
<accession>A0A2S9YH62</accession>
<dbReference type="EMBL" id="PVNK01000038">
    <property type="protein sequence ID" value="PRQ04463.1"/>
    <property type="molecule type" value="Genomic_DNA"/>
</dbReference>
<dbReference type="InterPro" id="IPR036515">
    <property type="entry name" value="Transposase_17_sf"/>
</dbReference>
<evidence type="ECO:0000256" key="1">
    <source>
        <dbReference type="SAM" id="MobiDB-lite"/>
    </source>
</evidence>
<dbReference type="PANTHER" id="PTHR34322:SF2">
    <property type="entry name" value="TRANSPOSASE IS200-LIKE DOMAIN-CONTAINING PROTEIN"/>
    <property type="match status" value="1"/>
</dbReference>
<name>A0A2S9YH62_9BACT</name>
<evidence type="ECO:0000313" key="3">
    <source>
        <dbReference type="EMBL" id="PRQ04463.1"/>
    </source>
</evidence>
<dbReference type="GO" id="GO:0004803">
    <property type="term" value="F:transposase activity"/>
    <property type="evidence" value="ECO:0007669"/>
    <property type="project" value="InterPro"/>
</dbReference>
<gene>
    <name evidence="3" type="ORF">ENSA5_07570</name>
</gene>
<keyword evidence="4" id="KW-1185">Reference proteome</keyword>
<reference evidence="3 4" key="1">
    <citation type="submission" date="2018-03" db="EMBL/GenBank/DDBJ databases">
        <title>Draft Genome Sequences of the Obligatory Marine Myxobacteria Enhygromyxa salina SWB005.</title>
        <authorList>
            <person name="Poehlein A."/>
            <person name="Moghaddam J.A."/>
            <person name="Harms H."/>
            <person name="Alanjari M."/>
            <person name="Koenig G.M."/>
            <person name="Daniel R."/>
            <person name="Schaeberle T.F."/>
        </authorList>
    </citation>
    <scope>NUCLEOTIDE SEQUENCE [LARGE SCALE GENOMIC DNA]</scope>
    <source>
        <strain evidence="3 4">SWB005</strain>
    </source>
</reference>
<dbReference type="InterPro" id="IPR002686">
    <property type="entry name" value="Transposase_17"/>
</dbReference>
<dbReference type="Gene3D" id="3.30.70.1290">
    <property type="entry name" value="Transposase IS200-like"/>
    <property type="match status" value="1"/>
</dbReference>
<dbReference type="PANTHER" id="PTHR34322">
    <property type="entry name" value="TRANSPOSASE, Y1_TNP DOMAIN-CONTAINING"/>
    <property type="match status" value="1"/>
</dbReference>
<dbReference type="SUPFAM" id="SSF143422">
    <property type="entry name" value="Transposase IS200-like"/>
    <property type="match status" value="1"/>
</dbReference>
<comment type="caution">
    <text evidence="3">The sequence shown here is derived from an EMBL/GenBank/DDBJ whole genome shotgun (WGS) entry which is preliminary data.</text>
</comment>
<evidence type="ECO:0000313" key="4">
    <source>
        <dbReference type="Proteomes" id="UP000237968"/>
    </source>
</evidence>
<feature type="compositionally biased region" description="Basic residues" evidence="1">
    <location>
        <begin position="164"/>
        <end position="178"/>
    </location>
</feature>
<dbReference type="GO" id="GO:0006313">
    <property type="term" value="P:DNA transposition"/>
    <property type="evidence" value="ECO:0007669"/>
    <property type="project" value="InterPro"/>
</dbReference>
<sequence length="322" mass="36860">MTPPRYIHAQQTAFITCRAVGRSFRFVPTEKVTETLLFVLAHTCSKFDVSVHEVLYMSNHFHLLITAHTKCLPKFMEELNSLGSRALNALRGTSGTNFEKGYGLVEPQDSKKLLEHAVYTLANPCSSDLVTKARHWKGVTTMKMRYGDEIVVKKPKYGIWARKGPGKKKSSRKRKRRDSRLASKRDRSIIPETATFRLVRPAVRPELTDDELRDLVLEQVRAREDACEAKRQRSGKKVLKMRQVRAQHWAAMPGAEDLFGVRPTVSSTDKWKRIAALQRKKAFERAYAEARERWLSGEEGVLFPGGTWLMWHRYAAQCVCNA</sequence>
<dbReference type="Pfam" id="PF01797">
    <property type="entry name" value="Y1_Tnp"/>
    <property type="match status" value="1"/>
</dbReference>
<dbReference type="Proteomes" id="UP000237968">
    <property type="component" value="Unassembled WGS sequence"/>
</dbReference>
<evidence type="ECO:0000259" key="2">
    <source>
        <dbReference type="SMART" id="SM01321"/>
    </source>
</evidence>
<feature type="domain" description="Transposase IS200-like" evidence="2">
    <location>
        <begin position="8"/>
        <end position="123"/>
    </location>
</feature>
<feature type="region of interest" description="Disordered" evidence="1">
    <location>
        <begin position="160"/>
        <end position="186"/>
    </location>
</feature>
<dbReference type="SMART" id="SM01321">
    <property type="entry name" value="Y1_Tnp"/>
    <property type="match status" value="1"/>
</dbReference>
<organism evidence="3 4">
    <name type="scientific">Enhygromyxa salina</name>
    <dbReference type="NCBI Taxonomy" id="215803"/>
    <lineage>
        <taxon>Bacteria</taxon>
        <taxon>Pseudomonadati</taxon>
        <taxon>Myxococcota</taxon>
        <taxon>Polyangia</taxon>
        <taxon>Nannocystales</taxon>
        <taxon>Nannocystaceae</taxon>
        <taxon>Enhygromyxa</taxon>
    </lineage>
</organism>